<keyword evidence="1" id="KW-0812">Transmembrane</keyword>
<keyword evidence="4" id="KW-1185">Reference proteome</keyword>
<comment type="caution">
    <text evidence="3">The sequence shown here is derived from an EMBL/GenBank/DDBJ whole genome shotgun (WGS) entry which is preliminary data.</text>
</comment>
<proteinExistence type="predicted"/>
<protein>
    <submittedName>
        <fullName evidence="3">YrhK family protein</fullName>
    </submittedName>
</protein>
<keyword evidence="1" id="KW-0472">Membrane</keyword>
<feature type="transmembrane region" description="Helical" evidence="1">
    <location>
        <begin position="12"/>
        <end position="35"/>
    </location>
</feature>
<evidence type="ECO:0000259" key="2">
    <source>
        <dbReference type="Pfam" id="PF14145"/>
    </source>
</evidence>
<dbReference type="Proteomes" id="UP001139477">
    <property type="component" value="Unassembled WGS sequence"/>
</dbReference>
<feature type="transmembrane region" description="Helical" evidence="1">
    <location>
        <begin position="55"/>
        <end position="75"/>
    </location>
</feature>
<sequence>MIHPIRTLVQDYEWIHLSLGLFGNVAFLVGSVLFLPMFEGQSPSWTEMDWKTLGVWLFIIGTFFMFIGALGNLLVKLSER</sequence>
<evidence type="ECO:0000256" key="1">
    <source>
        <dbReference type="SAM" id="Phobius"/>
    </source>
</evidence>
<organism evidence="3 4">
    <name type="scientific">Limimaricola litoreus</name>
    <dbReference type="NCBI Taxonomy" id="2955316"/>
    <lineage>
        <taxon>Bacteria</taxon>
        <taxon>Pseudomonadati</taxon>
        <taxon>Pseudomonadota</taxon>
        <taxon>Alphaproteobacteria</taxon>
        <taxon>Rhodobacterales</taxon>
        <taxon>Paracoccaceae</taxon>
        <taxon>Limimaricola</taxon>
    </lineage>
</organism>
<name>A0A9X2FQA9_9RHOB</name>
<evidence type="ECO:0000313" key="4">
    <source>
        <dbReference type="Proteomes" id="UP001139477"/>
    </source>
</evidence>
<evidence type="ECO:0000313" key="3">
    <source>
        <dbReference type="EMBL" id="MCP1169202.1"/>
    </source>
</evidence>
<dbReference type="Pfam" id="PF14145">
    <property type="entry name" value="YrhK"/>
    <property type="match status" value="1"/>
</dbReference>
<gene>
    <name evidence="3" type="ORF">NHG85_11830</name>
</gene>
<dbReference type="AlphaFoldDB" id="A0A9X2FQA9"/>
<keyword evidence="1" id="KW-1133">Transmembrane helix</keyword>
<accession>A0A9X2FQA9</accession>
<feature type="domain" description="YrhK" evidence="2">
    <location>
        <begin position="10"/>
        <end position="76"/>
    </location>
</feature>
<dbReference type="EMBL" id="JAMYXC010000183">
    <property type="protein sequence ID" value="MCP1169202.1"/>
    <property type="molecule type" value="Genomic_DNA"/>
</dbReference>
<dbReference type="RefSeq" id="WP_253332621.1">
    <property type="nucleotide sequence ID" value="NZ_JAMYXC010000183.1"/>
</dbReference>
<reference evidence="3" key="1">
    <citation type="submission" date="2022-06" db="EMBL/GenBank/DDBJ databases">
        <title>Limimaricola sediminis sp. nov., isolated from an intertidal sediment.</title>
        <authorList>
            <person name="Shao X."/>
        </authorList>
    </citation>
    <scope>NUCLEOTIDE SEQUENCE</scope>
    <source>
        <strain evidence="3">ASW11-118</strain>
    </source>
</reference>
<dbReference type="InterPro" id="IPR025424">
    <property type="entry name" value="YrhK_domain"/>
</dbReference>